<dbReference type="PANTHER" id="PTHR11766">
    <property type="entry name" value="TYROSYL-TRNA SYNTHETASE"/>
    <property type="match status" value="1"/>
</dbReference>
<sequence length="400" mass="45257">MNPIEHLLTKNVERVYPSRQELEAKLKQKTPLRVYLGVDPSSNKFHLGHAILLKKLAEFQKRGHETILLIGDFTGMIGDPTGKDRGRVPLTREQVLKNAKSYQRQAAKFLSFVGKNKTSIKYNSTWLDKLTLKEIVEIASKFTVQQFLERDMFQLRLKKGQPISLHEFLYPLLQGYDGVAMDVDVEIGGTDQTFNMLIGREMSKGKKVVLTTPLLAGTDGQKMSKIAGNTIAIEAPPAEMFGKIMSIKDELISSYFDFLTVLEPEVLKGYKKSLQNKDYNPMKLKLLLAKEIVNSFYSEKQAQEALQEFQNVIQKGELPTNIPEITLTRPEETLTILELVKLSALAPSNQAAYRLIEQGGVEIDGKIHSLPKKTFEIKQASTMLRVGKRSYLKINWGQKQ</sequence>
<organism evidence="10 11">
    <name type="scientific">Candidatus Woykebacteria bacterium RIFCSPHIGHO2_12_FULL_45_10</name>
    <dbReference type="NCBI Taxonomy" id="1802603"/>
    <lineage>
        <taxon>Bacteria</taxon>
        <taxon>Candidatus Woykeibacteriota</taxon>
    </lineage>
</organism>
<evidence type="ECO:0000313" key="11">
    <source>
        <dbReference type="Proteomes" id="UP000178068"/>
    </source>
</evidence>
<evidence type="ECO:0000256" key="4">
    <source>
        <dbReference type="ARBA" id="ARBA00022840"/>
    </source>
</evidence>
<comment type="similarity">
    <text evidence="9">Belongs to the class-I aminoacyl-tRNA synthetase family.</text>
</comment>
<evidence type="ECO:0000256" key="3">
    <source>
        <dbReference type="ARBA" id="ARBA00022741"/>
    </source>
</evidence>
<dbReference type="PRINTS" id="PR01040">
    <property type="entry name" value="TRNASYNTHTYR"/>
</dbReference>
<dbReference type="CDD" id="cd00805">
    <property type="entry name" value="TyrRS_core"/>
    <property type="match status" value="1"/>
</dbReference>
<evidence type="ECO:0000256" key="5">
    <source>
        <dbReference type="ARBA" id="ARBA00022917"/>
    </source>
</evidence>
<dbReference type="InterPro" id="IPR001412">
    <property type="entry name" value="aa-tRNA-synth_I_CS"/>
</dbReference>
<evidence type="ECO:0000256" key="6">
    <source>
        <dbReference type="ARBA" id="ARBA00023146"/>
    </source>
</evidence>
<keyword evidence="4 9" id="KW-0067">ATP-binding</keyword>
<evidence type="ECO:0000256" key="8">
    <source>
        <dbReference type="NCBIfam" id="TIGR00234"/>
    </source>
</evidence>
<dbReference type="EMBL" id="MHCZ01000027">
    <property type="protein sequence ID" value="OGY29590.1"/>
    <property type="molecule type" value="Genomic_DNA"/>
</dbReference>
<dbReference type="InterPro" id="IPR002305">
    <property type="entry name" value="aa-tRNA-synth_Ic"/>
</dbReference>
<comment type="catalytic activity">
    <reaction evidence="7">
        <text>tRNA(Tyr) + L-tyrosine + ATP = L-tyrosyl-tRNA(Tyr) + AMP + diphosphate + H(+)</text>
        <dbReference type="Rhea" id="RHEA:10220"/>
        <dbReference type="Rhea" id="RHEA-COMP:9706"/>
        <dbReference type="Rhea" id="RHEA-COMP:9707"/>
        <dbReference type="ChEBI" id="CHEBI:15378"/>
        <dbReference type="ChEBI" id="CHEBI:30616"/>
        <dbReference type="ChEBI" id="CHEBI:33019"/>
        <dbReference type="ChEBI" id="CHEBI:58315"/>
        <dbReference type="ChEBI" id="CHEBI:78442"/>
        <dbReference type="ChEBI" id="CHEBI:78536"/>
        <dbReference type="ChEBI" id="CHEBI:456215"/>
        <dbReference type="EC" id="6.1.1.1"/>
    </reaction>
</comment>
<accession>A0A1G1WQG9</accession>
<dbReference type="Pfam" id="PF00579">
    <property type="entry name" value="tRNA-synt_1b"/>
    <property type="match status" value="1"/>
</dbReference>
<dbReference type="Proteomes" id="UP000178068">
    <property type="component" value="Unassembled WGS sequence"/>
</dbReference>
<proteinExistence type="inferred from homology"/>
<dbReference type="GO" id="GO:0004831">
    <property type="term" value="F:tyrosine-tRNA ligase activity"/>
    <property type="evidence" value="ECO:0007669"/>
    <property type="project" value="UniProtKB-UniRule"/>
</dbReference>
<dbReference type="InterPro" id="IPR024088">
    <property type="entry name" value="Tyr-tRNA-ligase_bac-type"/>
</dbReference>
<evidence type="ECO:0000256" key="1">
    <source>
        <dbReference type="ARBA" id="ARBA00013160"/>
    </source>
</evidence>
<keyword evidence="3 9" id="KW-0547">Nucleotide-binding</keyword>
<dbReference type="NCBIfam" id="TIGR00234">
    <property type="entry name" value="tyrS"/>
    <property type="match status" value="1"/>
</dbReference>
<dbReference type="SUPFAM" id="SSF55174">
    <property type="entry name" value="Alpha-L RNA-binding motif"/>
    <property type="match status" value="1"/>
</dbReference>
<keyword evidence="5 9" id="KW-0648">Protein biosynthesis</keyword>
<dbReference type="Gene3D" id="1.10.240.10">
    <property type="entry name" value="Tyrosyl-Transfer RNA Synthetase"/>
    <property type="match status" value="1"/>
</dbReference>
<dbReference type="PROSITE" id="PS00178">
    <property type="entry name" value="AA_TRNA_LIGASE_I"/>
    <property type="match status" value="1"/>
</dbReference>
<reference evidence="10 11" key="1">
    <citation type="journal article" date="2016" name="Nat. Commun.">
        <title>Thousands of microbial genomes shed light on interconnected biogeochemical processes in an aquifer system.</title>
        <authorList>
            <person name="Anantharaman K."/>
            <person name="Brown C.T."/>
            <person name="Hug L.A."/>
            <person name="Sharon I."/>
            <person name="Castelle C.J."/>
            <person name="Probst A.J."/>
            <person name="Thomas B.C."/>
            <person name="Singh A."/>
            <person name="Wilkins M.J."/>
            <person name="Karaoz U."/>
            <person name="Brodie E.L."/>
            <person name="Williams K.H."/>
            <person name="Hubbard S.S."/>
            <person name="Banfield J.F."/>
        </authorList>
    </citation>
    <scope>NUCLEOTIDE SEQUENCE [LARGE SCALE GENOMIC DNA]</scope>
</reference>
<evidence type="ECO:0000313" key="10">
    <source>
        <dbReference type="EMBL" id="OGY29590.1"/>
    </source>
</evidence>
<keyword evidence="6 9" id="KW-0030">Aminoacyl-tRNA synthetase</keyword>
<dbReference type="STRING" id="1802603.A3F35_02835"/>
<dbReference type="InterPro" id="IPR002307">
    <property type="entry name" value="Tyr-tRNA-ligase"/>
</dbReference>
<gene>
    <name evidence="10" type="ORF">A3F35_02835</name>
</gene>
<evidence type="ECO:0000256" key="9">
    <source>
        <dbReference type="RuleBase" id="RU363036"/>
    </source>
</evidence>
<comment type="caution">
    <text evidence="10">The sequence shown here is derived from an EMBL/GenBank/DDBJ whole genome shotgun (WGS) entry which is preliminary data.</text>
</comment>
<dbReference type="InterPro" id="IPR036986">
    <property type="entry name" value="S4_RNA-bd_sf"/>
</dbReference>
<name>A0A1G1WQG9_9BACT</name>
<evidence type="ECO:0000256" key="2">
    <source>
        <dbReference type="ARBA" id="ARBA00022598"/>
    </source>
</evidence>
<protein>
    <recommendedName>
        <fullName evidence="1 8">Tyrosine--tRNA ligase</fullName>
        <ecNumber evidence="1 8">6.1.1.1</ecNumber>
    </recommendedName>
</protein>
<dbReference type="InterPro" id="IPR014729">
    <property type="entry name" value="Rossmann-like_a/b/a_fold"/>
</dbReference>
<dbReference type="SUPFAM" id="SSF52374">
    <property type="entry name" value="Nucleotidylyl transferase"/>
    <property type="match status" value="1"/>
</dbReference>
<dbReference type="GO" id="GO:0003723">
    <property type="term" value="F:RNA binding"/>
    <property type="evidence" value="ECO:0007669"/>
    <property type="project" value="InterPro"/>
</dbReference>
<evidence type="ECO:0000256" key="7">
    <source>
        <dbReference type="ARBA" id="ARBA00048248"/>
    </source>
</evidence>
<dbReference type="Gene3D" id="3.40.50.620">
    <property type="entry name" value="HUPs"/>
    <property type="match status" value="1"/>
</dbReference>
<dbReference type="GO" id="GO:0006437">
    <property type="term" value="P:tyrosyl-tRNA aminoacylation"/>
    <property type="evidence" value="ECO:0007669"/>
    <property type="project" value="UniProtKB-UniRule"/>
</dbReference>
<dbReference type="EC" id="6.1.1.1" evidence="1 8"/>
<dbReference type="Gene3D" id="3.10.290.10">
    <property type="entry name" value="RNA-binding S4 domain"/>
    <property type="match status" value="1"/>
</dbReference>
<dbReference type="PANTHER" id="PTHR11766:SF1">
    <property type="entry name" value="TYROSINE--TRNA LIGASE"/>
    <property type="match status" value="1"/>
</dbReference>
<keyword evidence="2 9" id="KW-0436">Ligase</keyword>
<dbReference type="AlphaFoldDB" id="A0A1G1WQG9"/>
<dbReference type="GO" id="GO:0005829">
    <property type="term" value="C:cytosol"/>
    <property type="evidence" value="ECO:0007669"/>
    <property type="project" value="TreeGrafter"/>
</dbReference>
<dbReference type="GO" id="GO:0005524">
    <property type="term" value="F:ATP binding"/>
    <property type="evidence" value="ECO:0007669"/>
    <property type="project" value="UniProtKB-KW"/>
</dbReference>